<comment type="caution">
    <text evidence="2">The sequence shown here is derived from an EMBL/GenBank/DDBJ whole genome shotgun (WGS) entry which is preliminary data.</text>
</comment>
<dbReference type="RefSeq" id="XP_069211732.1">
    <property type="nucleotide sequence ID" value="XM_069351346.1"/>
</dbReference>
<dbReference type="EMBL" id="JBBXJM010000002">
    <property type="protein sequence ID" value="KAL1411788.1"/>
    <property type="molecule type" value="Genomic_DNA"/>
</dbReference>
<feature type="region of interest" description="Disordered" evidence="1">
    <location>
        <begin position="1"/>
        <end position="22"/>
    </location>
</feature>
<dbReference type="GeneID" id="95983798"/>
<protein>
    <recommendedName>
        <fullName evidence="4">BTB domain-containing protein</fullName>
    </recommendedName>
</protein>
<dbReference type="Proteomes" id="UP001565368">
    <property type="component" value="Unassembled WGS sequence"/>
</dbReference>
<accession>A0ABR3QAN0</accession>
<proteinExistence type="predicted"/>
<sequence length="194" mass="21869">MPDSTDSIDSDGVNPRKRARTESVSITDDNDWATGDFAIVSSDNIRFRIDRHHLQSASSVFADMLSVLSGGSQEIHLTDETIEQSGTIKRFIPLLLSATLDLTSFKHDLCAILRLVRFLIKYDCQVSINIVKLHLRADTMTETNSSRIWHFIVSSVLDDVELEDKDKLHIEFKDFIEAARKSIANEPKSFIDSA</sequence>
<reference evidence="2 3" key="1">
    <citation type="submission" date="2023-08" db="EMBL/GenBank/DDBJ databases">
        <title>Annotated Genome Sequence of Vanrija albida AlHP1.</title>
        <authorList>
            <person name="Herzog R."/>
        </authorList>
    </citation>
    <scope>NUCLEOTIDE SEQUENCE [LARGE SCALE GENOMIC DNA]</scope>
    <source>
        <strain evidence="2 3">AlHP1</strain>
    </source>
</reference>
<evidence type="ECO:0008006" key="4">
    <source>
        <dbReference type="Google" id="ProtNLM"/>
    </source>
</evidence>
<evidence type="ECO:0000313" key="2">
    <source>
        <dbReference type="EMBL" id="KAL1411788.1"/>
    </source>
</evidence>
<evidence type="ECO:0000313" key="3">
    <source>
        <dbReference type="Proteomes" id="UP001565368"/>
    </source>
</evidence>
<name>A0ABR3QAN0_9TREE</name>
<keyword evidence="3" id="KW-1185">Reference proteome</keyword>
<gene>
    <name evidence="2" type="ORF">Q8F55_002755</name>
</gene>
<organism evidence="2 3">
    <name type="scientific">Vanrija albida</name>
    <dbReference type="NCBI Taxonomy" id="181172"/>
    <lineage>
        <taxon>Eukaryota</taxon>
        <taxon>Fungi</taxon>
        <taxon>Dikarya</taxon>
        <taxon>Basidiomycota</taxon>
        <taxon>Agaricomycotina</taxon>
        <taxon>Tremellomycetes</taxon>
        <taxon>Trichosporonales</taxon>
        <taxon>Trichosporonaceae</taxon>
        <taxon>Vanrija</taxon>
    </lineage>
</organism>
<evidence type="ECO:0000256" key="1">
    <source>
        <dbReference type="SAM" id="MobiDB-lite"/>
    </source>
</evidence>